<dbReference type="Proteomes" id="UP001165121">
    <property type="component" value="Unassembled WGS sequence"/>
</dbReference>
<comment type="similarity">
    <text evidence="2 5">Belongs to the RxLR effector family.</text>
</comment>
<dbReference type="AlphaFoldDB" id="A0A9W6X0Q9"/>
<dbReference type="Pfam" id="PF16810">
    <property type="entry name" value="RXLR"/>
    <property type="match status" value="1"/>
</dbReference>
<evidence type="ECO:0000256" key="2">
    <source>
        <dbReference type="ARBA" id="ARBA00010400"/>
    </source>
</evidence>
<keyword evidence="8" id="KW-1185">Reference proteome</keyword>
<reference evidence="7" key="1">
    <citation type="submission" date="2023-04" db="EMBL/GenBank/DDBJ databases">
        <title>Phytophthora fragariaefolia NBRC 109709.</title>
        <authorList>
            <person name="Ichikawa N."/>
            <person name="Sato H."/>
            <person name="Tonouchi N."/>
        </authorList>
    </citation>
    <scope>NUCLEOTIDE SEQUENCE</scope>
    <source>
        <strain evidence="7">NBRC 109709</strain>
    </source>
</reference>
<comment type="function">
    <text evidence="5">Effector that suppresses plant defense responses during pathogen infection.</text>
</comment>
<keyword evidence="3 5" id="KW-0964">Secreted</keyword>
<dbReference type="OrthoDB" id="126425at2759"/>
<evidence type="ECO:0000256" key="4">
    <source>
        <dbReference type="ARBA" id="ARBA00022729"/>
    </source>
</evidence>
<evidence type="ECO:0000256" key="1">
    <source>
        <dbReference type="ARBA" id="ARBA00004613"/>
    </source>
</evidence>
<keyword evidence="4" id="KW-0732">Signal</keyword>
<evidence type="ECO:0000256" key="6">
    <source>
        <dbReference type="SAM" id="MobiDB-lite"/>
    </source>
</evidence>
<feature type="region of interest" description="Disordered" evidence="6">
    <location>
        <begin position="1"/>
        <end position="50"/>
    </location>
</feature>
<evidence type="ECO:0000313" key="7">
    <source>
        <dbReference type="EMBL" id="GMF25821.1"/>
    </source>
</evidence>
<comment type="caution">
    <text evidence="7">The sequence shown here is derived from an EMBL/GenBank/DDBJ whole genome shotgun (WGS) entry which is preliminary data.</text>
</comment>
<organism evidence="7 8">
    <name type="scientific">Phytophthora fragariaefolia</name>
    <dbReference type="NCBI Taxonomy" id="1490495"/>
    <lineage>
        <taxon>Eukaryota</taxon>
        <taxon>Sar</taxon>
        <taxon>Stramenopiles</taxon>
        <taxon>Oomycota</taxon>
        <taxon>Peronosporomycetes</taxon>
        <taxon>Peronosporales</taxon>
        <taxon>Peronosporaceae</taxon>
        <taxon>Phytophthora</taxon>
    </lineage>
</organism>
<comment type="subcellular location">
    <subcellularLocation>
        <location evidence="1 5">Secreted</location>
    </subcellularLocation>
</comment>
<name>A0A9W6X0Q9_9STRA</name>
<evidence type="ECO:0000256" key="5">
    <source>
        <dbReference type="RuleBase" id="RU367124"/>
    </source>
</evidence>
<accession>A0A9W6X0Q9</accession>
<proteinExistence type="inferred from homology"/>
<gene>
    <name evidence="7" type="ORF">Pfra01_000471500</name>
</gene>
<feature type="compositionally biased region" description="Basic and acidic residues" evidence="6">
    <location>
        <begin position="30"/>
        <end position="50"/>
    </location>
</feature>
<protein>
    <recommendedName>
        <fullName evidence="5">RxLR effector protein</fullName>
    </recommendedName>
</protein>
<evidence type="ECO:0000313" key="8">
    <source>
        <dbReference type="Proteomes" id="UP001165121"/>
    </source>
</evidence>
<dbReference type="InterPro" id="IPR031825">
    <property type="entry name" value="RXLR"/>
</dbReference>
<comment type="domain">
    <text evidence="5">The RxLR-dEER motif acts to carry the protein into the host cell cytoplasm through binding to cell surface phosphatidylinositol-3-phosphate.</text>
</comment>
<dbReference type="EMBL" id="BSXT01000367">
    <property type="protein sequence ID" value="GMF25821.1"/>
    <property type="molecule type" value="Genomic_DNA"/>
</dbReference>
<sequence length="125" mass="14677">MSTVSSPHDVGGMLNEKRLLRSQPEDDDDSKMKEDKPEYTVDKSNSKKDEERGIIVDSVYEEKYEDWFDEGKTPDEVADHLGLDDYGLFESPLKKRIYQGYRRVYDNVCDEPRNRHFCRDNEAGY</sequence>
<evidence type="ECO:0000256" key="3">
    <source>
        <dbReference type="ARBA" id="ARBA00022525"/>
    </source>
</evidence>